<proteinExistence type="inferred from homology"/>
<evidence type="ECO:0000256" key="7">
    <source>
        <dbReference type="RuleBase" id="RU363032"/>
    </source>
</evidence>
<reference evidence="10" key="1">
    <citation type="submission" date="2018-12" db="EMBL/GenBank/DDBJ databases">
        <title>Tengunoibacter tsumagoiensis gen. nov., sp. nov., Dictyobacter kobayashii sp. nov., D. alpinus sp. nov., and D. joshuensis sp. nov. and description of Dictyobacteraceae fam. nov. within the order Ktedonobacterales isolated from Tengu-no-mugimeshi.</title>
        <authorList>
            <person name="Wang C.M."/>
            <person name="Zheng Y."/>
            <person name="Sakai Y."/>
            <person name="Toyoda A."/>
            <person name="Minakuchi Y."/>
            <person name="Abe K."/>
            <person name="Yokota A."/>
            <person name="Yabe S."/>
        </authorList>
    </citation>
    <scope>NUCLEOTIDE SEQUENCE [LARGE SCALE GENOMIC DNA]</scope>
    <source>
        <strain evidence="10">Uno3</strain>
    </source>
</reference>
<dbReference type="InterPro" id="IPR035906">
    <property type="entry name" value="MetI-like_sf"/>
</dbReference>
<keyword evidence="2 7" id="KW-0813">Transport</keyword>
<protein>
    <submittedName>
        <fullName evidence="9">Sugar ABC transporter permease</fullName>
    </submittedName>
</protein>
<dbReference type="EMBL" id="BIFR01000001">
    <property type="protein sequence ID" value="GCE10771.1"/>
    <property type="molecule type" value="Genomic_DNA"/>
</dbReference>
<dbReference type="GO" id="GO:0055085">
    <property type="term" value="P:transmembrane transport"/>
    <property type="evidence" value="ECO:0007669"/>
    <property type="project" value="InterPro"/>
</dbReference>
<evidence type="ECO:0000256" key="1">
    <source>
        <dbReference type="ARBA" id="ARBA00004651"/>
    </source>
</evidence>
<comment type="subcellular location">
    <subcellularLocation>
        <location evidence="1 7">Cell membrane</location>
        <topology evidence="1 7">Multi-pass membrane protein</topology>
    </subcellularLocation>
</comment>
<dbReference type="GO" id="GO:0005886">
    <property type="term" value="C:plasma membrane"/>
    <property type="evidence" value="ECO:0007669"/>
    <property type="project" value="UniProtKB-SubCell"/>
</dbReference>
<feature type="transmembrane region" description="Helical" evidence="7">
    <location>
        <begin position="123"/>
        <end position="144"/>
    </location>
</feature>
<evidence type="ECO:0000259" key="8">
    <source>
        <dbReference type="PROSITE" id="PS50928"/>
    </source>
</evidence>
<keyword evidence="3" id="KW-1003">Cell membrane</keyword>
<dbReference type="PANTHER" id="PTHR43744:SF8">
    <property type="entry name" value="SN-GLYCEROL-3-PHOSPHATE TRANSPORT SYSTEM PERMEASE PROTEIN UGPE"/>
    <property type="match status" value="1"/>
</dbReference>
<name>A0A401ZV46_9CHLR</name>
<comment type="similarity">
    <text evidence="7">Belongs to the binding-protein-dependent transport system permease family.</text>
</comment>
<feature type="domain" description="ABC transmembrane type-1" evidence="8">
    <location>
        <begin position="88"/>
        <end position="280"/>
    </location>
</feature>
<gene>
    <name evidence="9" type="ORF">KTT_06300</name>
</gene>
<keyword evidence="10" id="KW-1185">Reference proteome</keyword>
<evidence type="ECO:0000313" key="9">
    <source>
        <dbReference type="EMBL" id="GCE10771.1"/>
    </source>
</evidence>
<dbReference type="InterPro" id="IPR000515">
    <property type="entry name" value="MetI-like"/>
</dbReference>
<dbReference type="PROSITE" id="PS50928">
    <property type="entry name" value="ABC_TM1"/>
    <property type="match status" value="1"/>
</dbReference>
<sequence length="294" mass="32811">MAFIPQSHGQPVQRRPRKQRLKIQPIWFAHLALIAGGIIWMYPFLWMLGSSFKTNKDFFDRGLNIFPGQIAWSNYIDAWNKASFGTYFLNTVITAAFSVLFVLLFTSMAGYALARTKFPGKGLILGLIGLTLFLPHGYTILPTFDIIQKLGLLNSLASIITVQTAGGMVFGTFLFMGYFTTIDRELEDAARVDGASYHQIFWQVMLPLARPMIATVALFNFIGAWNSFFFPLVFTLGVPELRTLAVGMYAFIGQNSVDWTLLVAGAVITLAPIMIVFLFLQRYFINGIAGAVKS</sequence>
<comment type="caution">
    <text evidence="9">The sequence shown here is derived from an EMBL/GenBank/DDBJ whole genome shotgun (WGS) entry which is preliminary data.</text>
</comment>
<accession>A0A401ZV46</accession>
<evidence type="ECO:0000256" key="4">
    <source>
        <dbReference type="ARBA" id="ARBA00022692"/>
    </source>
</evidence>
<evidence type="ECO:0000313" key="10">
    <source>
        <dbReference type="Proteomes" id="UP000287352"/>
    </source>
</evidence>
<dbReference type="AlphaFoldDB" id="A0A401ZV46"/>
<evidence type="ECO:0000256" key="2">
    <source>
        <dbReference type="ARBA" id="ARBA00022448"/>
    </source>
</evidence>
<feature type="transmembrane region" description="Helical" evidence="7">
    <location>
        <begin position="259"/>
        <end position="280"/>
    </location>
</feature>
<dbReference type="PANTHER" id="PTHR43744">
    <property type="entry name" value="ABC TRANSPORTER PERMEASE PROTEIN MG189-RELATED-RELATED"/>
    <property type="match status" value="1"/>
</dbReference>
<feature type="transmembrane region" description="Helical" evidence="7">
    <location>
        <begin position="156"/>
        <end position="179"/>
    </location>
</feature>
<dbReference type="RefSeq" id="WP_126578346.1">
    <property type="nucleotide sequence ID" value="NZ_BIFR01000001.1"/>
</dbReference>
<feature type="transmembrane region" description="Helical" evidence="7">
    <location>
        <begin position="87"/>
        <end position="111"/>
    </location>
</feature>
<dbReference type="Gene3D" id="1.10.3720.10">
    <property type="entry name" value="MetI-like"/>
    <property type="match status" value="1"/>
</dbReference>
<dbReference type="OrthoDB" id="2063054at2"/>
<evidence type="ECO:0000256" key="6">
    <source>
        <dbReference type="ARBA" id="ARBA00023136"/>
    </source>
</evidence>
<evidence type="ECO:0000256" key="5">
    <source>
        <dbReference type="ARBA" id="ARBA00022989"/>
    </source>
</evidence>
<evidence type="ECO:0000256" key="3">
    <source>
        <dbReference type="ARBA" id="ARBA00022475"/>
    </source>
</evidence>
<dbReference type="Pfam" id="PF00528">
    <property type="entry name" value="BPD_transp_1"/>
    <property type="match status" value="1"/>
</dbReference>
<dbReference type="CDD" id="cd06261">
    <property type="entry name" value="TM_PBP2"/>
    <property type="match status" value="1"/>
</dbReference>
<keyword evidence="5 7" id="KW-1133">Transmembrane helix</keyword>
<keyword evidence="6 7" id="KW-0472">Membrane</keyword>
<organism evidence="9 10">
    <name type="scientific">Tengunoibacter tsumagoiensis</name>
    <dbReference type="NCBI Taxonomy" id="2014871"/>
    <lineage>
        <taxon>Bacteria</taxon>
        <taxon>Bacillati</taxon>
        <taxon>Chloroflexota</taxon>
        <taxon>Ktedonobacteria</taxon>
        <taxon>Ktedonobacterales</taxon>
        <taxon>Dictyobacteraceae</taxon>
        <taxon>Tengunoibacter</taxon>
    </lineage>
</organism>
<dbReference type="Proteomes" id="UP000287352">
    <property type="component" value="Unassembled WGS sequence"/>
</dbReference>
<dbReference type="SUPFAM" id="SSF161098">
    <property type="entry name" value="MetI-like"/>
    <property type="match status" value="1"/>
</dbReference>
<keyword evidence="4 7" id="KW-0812">Transmembrane</keyword>
<feature type="transmembrane region" description="Helical" evidence="7">
    <location>
        <begin position="26"/>
        <end position="48"/>
    </location>
</feature>